<sequence>MKRGTSISGNLDRRSSALIRLWVLTITCMVVAPMPLFSQVNAVPVMHKQEHNDCNSYVKIEGSTNVNRFYFQQAIEDPKYPQNYVSKDGYITLTIPIRKFEASNPLMYSDFFQLLQADAHPDITIRFYYDPYKLLNPGAAATSISSEIWVSLAGEEKRFRLPGTVHVCYDNAAHLNGSLKIDLRDFNLTPPTKFMGMVKVNNEVSVEFAVRMSPELVTQK</sequence>
<dbReference type="EMBL" id="CP098400">
    <property type="protein sequence ID" value="URW79051.1"/>
    <property type="molecule type" value="Genomic_DNA"/>
</dbReference>
<dbReference type="KEGG" id="alkq:M9189_09325"/>
<feature type="transmembrane region" description="Helical" evidence="1">
    <location>
        <begin position="21"/>
        <end position="38"/>
    </location>
</feature>
<dbReference type="AlphaFoldDB" id="A0A9J6ZN27"/>
<keyword evidence="1" id="KW-0472">Membrane</keyword>
<reference evidence="3" key="2">
    <citation type="submission" date="2022-06" db="EMBL/GenBank/DDBJ databases">
        <title>Xiashengella guii gen. nov. sp. nov., a bacterium isolated form anaerobic digestion tank.</title>
        <authorList>
            <person name="Huang H."/>
        </authorList>
    </citation>
    <scope>NUCLEOTIDE SEQUENCE</scope>
    <source>
        <strain evidence="3">Ai-910</strain>
    </source>
</reference>
<gene>
    <name evidence="3" type="ORF">M9189_09325</name>
</gene>
<dbReference type="InterPro" id="IPR007372">
    <property type="entry name" value="Lipid/polyisoprenoid-bd_YceI"/>
</dbReference>
<accession>A0A9J6ZN27</accession>
<dbReference type="Proteomes" id="UP001056426">
    <property type="component" value="Chromosome"/>
</dbReference>
<dbReference type="Pfam" id="PF04264">
    <property type="entry name" value="YceI"/>
    <property type="match status" value="1"/>
</dbReference>
<name>A0A9J6ZN27_9BACT</name>
<evidence type="ECO:0000313" key="4">
    <source>
        <dbReference type="Proteomes" id="UP001056426"/>
    </source>
</evidence>
<dbReference type="RefSeq" id="WP_250722641.1">
    <property type="nucleotide sequence ID" value="NZ_CP098400.1"/>
</dbReference>
<evidence type="ECO:0000259" key="2">
    <source>
        <dbReference type="Pfam" id="PF04264"/>
    </source>
</evidence>
<keyword evidence="1" id="KW-0812">Transmembrane</keyword>
<organism evidence="3 4">
    <name type="scientific">Xiashengella succiniciproducens</name>
    <dbReference type="NCBI Taxonomy" id="2949635"/>
    <lineage>
        <taxon>Bacteria</taxon>
        <taxon>Pseudomonadati</taxon>
        <taxon>Bacteroidota</taxon>
        <taxon>Bacteroidia</taxon>
        <taxon>Marinilabiliales</taxon>
        <taxon>Marinilabiliaceae</taxon>
        <taxon>Xiashengella</taxon>
    </lineage>
</organism>
<dbReference type="SUPFAM" id="SSF101874">
    <property type="entry name" value="YceI-like"/>
    <property type="match status" value="1"/>
</dbReference>
<proteinExistence type="predicted"/>
<protein>
    <submittedName>
        <fullName evidence="3">YceI family protein</fullName>
    </submittedName>
</protein>
<dbReference type="Gene3D" id="2.40.128.110">
    <property type="entry name" value="Lipid/polyisoprenoid-binding, YceI-like"/>
    <property type="match status" value="1"/>
</dbReference>
<keyword evidence="1" id="KW-1133">Transmembrane helix</keyword>
<evidence type="ECO:0000313" key="3">
    <source>
        <dbReference type="EMBL" id="URW79051.1"/>
    </source>
</evidence>
<evidence type="ECO:0000256" key="1">
    <source>
        <dbReference type="SAM" id="Phobius"/>
    </source>
</evidence>
<keyword evidence="4" id="KW-1185">Reference proteome</keyword>
<dbReference type="InterPro" id="IPR036761">
    <property type="entry name" value="TTHA0802/YceI-like_sf"/>
</dbReference>
<feature type="domain" description="Lipid/polyisoprenoid-binding YceI-like" evidence="2">
    <location>
        <begin position="77"/>
        <end position="211"/>
    </location>
</feature>
<reference evidence="3" key="1">
    <citation type="submission" date="2022-05" db="EMBL/GenBank/DDBJ databases">
        <authorList>
            <person name="Sun X."/>
        </authorList>
    </citation>
    <scope>NUCLEOTIDE SEQUENCE</scope>
    <source>
        <strain evidence="3">Ai-910</strain>
    </source>
</reference>